<protein>
    <submittedName>
        <fullName evidence="1">DUF1440 domain-containing protein</fullName>
    </submittedName>
</protein>
<dbReference type="OrthoDB" id="67403at2"/>
<gene>
    <name evidence="1" type="ORF">EO081_09045</name>
</gene>
<name>A0A4V1QNZ6_9SPHN</name>
<evidence type="ECO:0000313" key="1">
    <source>
        <dbReference type="EMBL" id="RXZ31394.1"/>
    </source>
</evidence>
<reference evidence="1 2" key="1">
    <citation type="submission" date="2019-01" db="EMBL/GenBank/DDBJ databases">
        <title>Sphingomonas mucosissima sp. nov. and Sphingomonas desiccabilis sp. nov., from biological soil crusts in the Colorado Plateau, USA.</title>
        <authorList>
            <person name="Zhu D."/>
        </authorList>
    </citation>
    <scope>NUCLEOTIDE SEQUENCE [LARGE SCALE GENOMIC DNA]</scope>
    <source>
        <strain evidence="1 2">CP1D</strain>
    </source>
</reference>
<proteinExistence type="predicted"/>
<dbReference type="AlphaFoldDB" id="A0A4V1QNZ6"/>
<accession>A0A4V1QNZ6</accession>
<dbReference type="Proteomes" id="UP000292347">
    <property type="component" value="Unassembled WGS sequence"/>
</dbReference>
<keyword evidence="2" id="KW-1185">Reference proteome</keyword>
<dbReference type="RefSeq" id="WP_129341641.1">
    <property type="nucleotide sequence ID" value="NZ_JACIDD010000002.1"/>
</dbReference>
<comment type="caution">
    <text evidence="1">The sequence shown here is derived from an EMBL/GenBank/DDBJ whole genome shotgun (WGS) entry which is preliminary data.</text>
</comment>
<sequence>MADTAPRPLLGLVAGIAAGVVASAAMAGFQAAAARLVPSDSDEDPATVKAADRVSQAATGRPVAEPNRAAAGQAVHYLVGAALGGIYGVLAEYQPATRRGFGGAYGLVTSLLVDEAAVPAAGLAPGPWQASLASHGYGLASHLVYGMALEGTRTLIAGRR</sequence>
<evidence type="ECO:0000313" key="2">
    <source>
        <dbReference type="Proteomes" id="UP000292347"/>
    </source>
</evidence>
<organism evidence="1 2">
    <name type="scientific">Sphingomonas desiccabilis</name>
    <dbReference type="NCBI Taxonomy" id="429134"/>
    <lineage>
        <taxon>Bacteria</taxon>
        <taxon>Pseudomonadati</taxon>
        <taxon>Pseudomonadota</taxon>
        <taxon>Alphaproteobacteria</taxon>
        <taxon>Sphingomonadales</taxon>
        <taxon>Sphingomonadaceae</taxon>
        <taxon>Sphingomonas</taxon>
    </lineage>
</organism>
<dbReference type="EMBL" id="SDPT01000002">
    <property type="protein sequence ID" value="RXZ31394.1"/>
    <property type="molecule type" value="Genomic_DNA"/>
</dbReference>